<accession>A0ABU7V5V1</accession>
<evidence type="ECO:0000256" key="4">
    <source>
        <dbReference type="RuleBase" id="RU362075"/>
    </source>
</evidence>
<dbReference type="InterPro" id="IPR002937">
    <property type="entry name" value="Amino_oxidase"/>
</dbReference>
<dbReference type="EMBL" id="JAZHOV010000004">
    <property type="protein sequence ID" value="MEF2255052.1"/>
    <property type="molecule type" value="Genomic_DNA"/>
</dbReference>
<comment type="similarity">
    <text evidence="4">Belongs to the carotenoid/retinoid oxidoreductase family.</text>
</comment>
<keyword evidence="7" id="KW-1185">Reference proteome</keyword>
<comment type="caution">
    <text evidence="6">The sequence shown here is derived from an EMBL/GenBank/DDBJ whole genome shotgun (WGS) entry which is preliminary data.</text>
</comment>
<comment type="pathway">
    <text evidence="1 4">Carotenoid biosynthesis.</text>
</comment>
<dbReference type="Gene3D" id="3.50.50.60">
    <property type="entry name" value="FAD/NAD(P)-binding domain"/>
    <property type="match status" value="2"/>
</dbReference>
<dbReference type="RefSeq" id="WP_331791429.1">
    <property type="nucleotide sequence ID" value="NZ_BAAAUO010000012.1"/>
</dbReference>
<dbReference type="GO" id="GO:0016491">
    <property type="term" value="F:oxidoreductase activity"/>
    <property type="evidence" value="ECO:0007669"/>
    <property type="project" value="UniProtKB-KW"/>
</dbReference>
<gene>
    <name evidence="6" type="primary">crtI</name>
    <name evidence="6" type="ORF">V2V91_07860</name>
</gene>
<dbReference type="Pfam" id="PF01593">
    <property type="entry name" value="Amino_oxidase"/>
    <property type="match status" value="1"/>
</dbReference>
<dbReference type="EC" id="1.-.-.-" evidence="6"/>
<evidence type="ECO:0000313" key="7">
    <source>
        <dbReference type="Proteomes" id="UP001351900"/>
    </source>
</evidence>
<evidence type="ECO:0000256" key="2">
    <source>
        <dbReference type="ARBA" id="ARBA00022746"/>
    </source>
</evidence>
<name>A0ABU7V5V1_9MICO</name>
<protein>
    <submittedName>
        <fullName evidence="6">Phytoene desaturase family protein</fullName>
        <ecNumber evidence="6">1.-.-.-</ecNumber>
    </submittedName>
</protein>
<evidence type="ECO:0000256" key="3">
    <source>
        <dbReference type="ARBA" id="ARBA00023002"/>
    </source>
</evidence>
<keyword evidence="3 4" id="KW-0560">Oxidoreductase</keyword>
<dbReference type="PANTHER" id="PTHR43734">
    <property type="entry name" value="PHYTOENE DESATURASE"/>
    <property type="match status" value="1"/>
</dbReference>
<proteinExistence type="inferred from homology"/>
<keyword evidence="2 4" id="KW-0125">Carotenoid biosynthesis</keyword>
<feature type="domain" description="Amine oxidase" evidence="5">
    <location>
        <begin position="26"/>
        <end position="521"/>
    </location>
</feature>
<evidence type="ECO:0000313" key="6">
    <source>
        <dbReference type="EMBL" id="MEF2255052.1"/>
    </source>
</evidence>
<organism evidence="6 7">
    <name type="scientific">Microbacterium schleiferi</name>
    <dbReference type="NCBI Taxonomy" id="69362"/>
    <lineage>
        <taxon>Bacteria</taxon>
        <taxon>Bacillati</taxon>
        <taxon>Actinomycetota</taxon>
        <taxon>Actinomycetes</taxon>
        <taxon>Micrococcales</taxon>
        <taxon>Microbacteriaceae</taxon>
        <taxon>Microbacterium</taxon>
    </lineage>
</organism>
<dbReference type="Proteomes" id="UP001351900">
    <property type="component" value="Unassembled WGS sequence"/>
</dbReference>
<dbReference type="SUPFAM" id="SSF51905">
    <property type="entry name" value="FAD/NAD(P)-binding domain"/>
    <property type="match status" value="1"/>
</dbReference>
<dbReference type="InterPro" id="IPR014105">
    <property type="entry name" value="Carotenoid/retinoid_OxRdtase"/>
</dbReference>
<evidence type="ECO:0000256" key="1">
    <source>
        <dbReference type="ARBA" id="ARBA00004829"/>
    </source>
</evidence>
<evidence type="ECO:0000259" key="5">
    <source>
        <dbReference type="Pfam" id="PF01593"/>
    </source>
</evidence>
<sequence>MSETASAHTPGTPTDAGSAVVIGGGIAGLATAALLAREGWSVSLFEALDEVGGRAGVWEADGFRFDTGPSWYLMPEVFDHFFRLMGTRTADQLDLVRLDPAYRVYSEPPAGTAGDPIDIRSGRELSTQLFESIEPGAGAALAEYLDSAKDAYDLAVTRFLYDTYETTAGLRDPALLRRVPQLAPLLTTTLSRHVERRFSDKRLQQVLGYPAVFLGGSPYGVPSLYHLMSHLDLADGVLYPQGGLYEVIRAVERVARGAGVSIETGAEVTSIVTTPTTGGRAQATGITLADGRRVDADLVVSSADLHFTETQLLPEPLRTYPEKWWDKRTPSPGALLLLLGVEGQLPQLTHHTLLFTEDWRSNFDDIFGEHTRIPDPASIYVCKPSATDSTVAPAGSENLFVLVPIPADPSLGYGGVDRGGSPRIEAAADRVIAQISQWCNIPDLAERITVRRTIAPGDFEHDFHAWRGNALGLAHTLRQSALFRPRNASKKVDSLAYAGASALPGIGLPMCLISAELVVKRLRGDRSPGPIAEPAAV</sequence>
<dbReference type="NCBIfam" id="TIGR02734">
    <property type="entry name" value="crtI_fam"/>
    <property type="match status" value="1"/>
</dbReference>
<reference evidence="6 7" key="1">
    <citation type="submission" date="2024-01" db="EMBL/GenBank/DDBJ databases">
        <title>the genome sequence of strain Microbacterium schleiferi NBRC 15075.</title>
        <authorList>
            <person name="Ding Y."/>
            <person name="Zhang G."/>
        </authorList>
    </citation>
    <scope>NUCLEOTIDE SEQUENCE [LARGE SCALE GENOMIC DNA]</scope>
    <source>
        <strain evidence="6 7">NBRC 15075</strain>
    </source>
</reference>
<dbReference type="InterPro" id="IPR036188">
    <property type="entry name" value="FAD/NAD-bd_sf"/>
</dbReference>
<dbReference type="PANTHER" id="PTHR43734:SF1">
    <property type="entry name" value="PHYTOENE DESATURASE"/>
    <property type="match status" value="1"/>
</dbReference>